<evidence type="ECO:0000313" key="2">
    <source>
        <dbReference type="Proteomes" id="UP001142055"/>
    </source>
</evidence>
<organism evidence="1 2">
    <name type="scientific">Blomia tropicalis</name>
    <name type="common">Mite</name>
    <dbReference type="NCBI Taxonomy" id="40697"/>
    <lineage>
        <taxon>Eukaryota</taxon>
        <taxon>Metazoa</taxon>
        <taxon>Ecdysozoa</taxon>
        <taxon>Arthropoda</taxon>
        <taxon>Chelicerata</taxon>
        <taxon>Arachnida</taxon>
        <taxon>Acari</taxon>
        <taxon>Acariformes</taxon>
        <taxon>Sarcoptiformes</taxon>
        <taxon>Astigmata</taxon>
        <taxon>Glycyphagoidea</taxon>
        <taxon>Echimyopodidae</taxon>
        <taxon>Blomia</taxon>
    </lineage>
</organism>
<name>A0A9Q0M1J9_BLOTA</name>
<dbReference type="AlphaFoldDB" id="A0A9Q0M1J9"/>
<evidence type="ECO:0000313" key="1">
    <source>
        <dbReference type="EMBL" id="KAJ6217575.1"/>
    </source>
</evidence>
<accession>A0A9Q0M1J9</accession>
<comment type="caution">
    <text evidence="1">The sequence shown here is derived from an EMBL/GenBank/DDBJ whole genome shotgun (WGS) entry which is preliminary data.</text>
</comment>
<dbReference type="EMBL" id="JAPWDV010000003">
    <property type="protein sequence ID" value="KAJ6217575.1"/>
    <property type="molecule type" value="Genomic_DNA"/>
</dbReference>
<gene>
    <name evidence="1" type="ORF">RDWZM_008732</name>
</gene>
<proteinExistence type="predicted"/>
<sequence>MMNSNNQSTEQCRSLSDDIICCDDSSQSDDFKLSTSSNLDEFTTTTANVVPGRRGLVHSVSIIVEPAIVDGDCDSELQLPPPMAHSERRRTIAGPIVLLEDFYFDQPKKAKEYDDIVQSLFASARVRKEEFARLLEEHAQIVSEINKAETERL</sequence>
<protein>
    <submittedName>
        <fullName evidence="1">Uncharacterized protein</fullName>
    </submittedName>
</protein>
<dbReference type="Proteomes" id="UP001142055">
    <property type="component" value="Chromosome 3"/>
</dbReference>
<reference evidence="1" key="1">
    <citation type="submission" date="2022-12" db="EMBL/GenBank/DDBJ databases">
        <title>Genome assemblies of Blomia tropicalis.</title>
        <authorList>
            <person name="Cui Y."/>
        </authorList>
    </citation>
    <scope>NUCLEOTIDE SEQUENCE</scope>
    <source>
        <tissue evidence="1">Adult mites</tissue>
    </source>
</reference>
<keyword evidence="2" id="KW-1185">Reference proteome</keyword>